<protein>
    <submittedName>
        <fullName evidence="2">RCG49605</fullName>
    </submittedName>
</protein>
<dbReference type="RGD" id="1563159">
    <property type="gene designation" value="Zfp605l1"/>
</dbReference>
<dbReference type="RefSeq" id="NP_001101898.1">
    <property type="nucleotide sequence ID" value="NM_001108428.1"/>
</dbReference>
<accession>A6J381</accession>
<dbReference type="AlphaFoldDB" id="A6J381"/>
<dbReference type="KEGG" id="rno:361312"/>
<evidence type="ECO:0000313" key="2">
    <source>
        <dbReference type="EMBL" id="EDL76363.1"/>
    </source>
</evidence>
<dbReference type="EMBL" id="CH473974">
    <property type="protein sequence ID" value="EDL76363.1"/>
    <property type="molecule type" value="Genomic_DNA"/>
</dbReference>
<proteinExistence type="predicted"/>
<evidence type="ECO:0000256" key="1">
    <source>
        <dbReference type="SAM" id="MobiDB-lite"/>
    </source>
</evidence>
<dbReference type="SMR" id="A6J381"/>
<feature type="region of interest" description="Disordered" evidence="1">
    <location>
        <begin position="1"/>
        <end position="21"/>
    </location>
</feature>
<dbReference type="CTD" id="361312"/>
<dbReference type="AGR" id="RGD:1563159"/>
<evidence type="ECO:0000313" key="3">
    <source>
        <dbReference type="RGD" id="1563159"/>
    </source>
</evidence>
<reference evidence="2" key="1">
    <citation type="journal article" date="2005" name="Genome Res.">
        <title>Gene and alternative splicing annotation with AIR.</title>
        <authorList>
            <person name="Florea L."/>
            <person name="Di Francesco V."/>
            <person name="Miller J."/>
            <person name="Turner R."/>
            <person name="Yao A."/>
            <person name="Harris M."/>
            <person name="Walenz B."/>
            <person name="Mobarry C."/>
            <person name="Merkulov G.V."/>
            <person name="Charlab R."/>
            <person name="Dew I."/>
            <person name="Deng Z."/>
            <person name="Istrail S."/>
            <person name="Li P."/>
            <person name="Sutton G."/>
        </authorList>
    </citation>
    <scope>NUCLEOTIDE SEQUENCE</scope>
    <source>
        <strain evidence="2">BN</strain>
    </source>
</reference>
<name>A6J381_RAT</name>
<organism evidence="2">
    <name type="scientific">Rattus norvegicus</name>
    <name type="common">Rat</name>
    <dbReference type="NCBI Taxonomy" id="10116"/>
    <lineage>
        <taxon>Eukaryota</taxon>
        <taxon>Metazoa</taxon>
        <taxon>Chordata</taxon>
        <taxon>Craniata</taxon>
        <taxon>Vertebrata</taxon>
        <taxon>Euteleostomi</taxon>
        <taxon>Mammalia</taxon>
        <taxon>Eutheria</taxon>
        <taxon>Euarchontoglires</taxon>
        <taxon>Glires</taxon>
        <taxon>Rodentia</taxon>
        <taxon>Myomorpha</taxon>
        <taxon>Muroidea</taxon>
        <taxon>Muridae</taxon>
        <taxon>Murinae</taxon>
        <taxon>Rattus</taxon>
    </lineage>
</organism>
<dbReference type="Proteomes" id="UP000234681">
    <property type="component" value="Chromosome 18"/>
</dbReference>
<gene>
    <name evidence="3" type="primary">Zfp605l1</name>
    <name evidence="3" type="synonym">RGD1563159</name>
    <name evidence="2" type="ORF">rCG_49605</name>
</gene>
<sequence length="119" mass="13666">MCLRKPAGITGSEWPRTERQRHPEVQRGIYRQVASEILPEKNLNYFKVPSIKTRTLRFPRQATCTQLYHTLPLALIFQDDIIMKYFLFGKNVGVYLPLLVGHICNPSAQKAGDPAQVRN</sequence>
<reference evidence="2" key="2">
    <citation type="submission" date="2005-07" db="EMBL/GenBank/DDBJ databases">
        <authorList>
            <person name="Mural R.J."/>
            <person name="Li P.W."/>
            <person name="Adams M.D."/>
            <person name="Amanatides P.G."/>
            <person name="Baden-Tillson H."/>
            <person name="Barnstead M."/>
            <person name="Chin S.H."/>
            <person name="Dew I."/>
            <person name="Evans C.A."/>
            <person name="Ferriera S."/>
            <person name="Flanigan M."/>
            <person name="Fosler C."/>
            <person name="Glodek A."/>
            <person name="Gu Z."/>
            <person name="Holt R.A."/>
            <person name="Jennings D."/>
            <person name="Kraft C.L."/>
            <person name="Lu F."/>
            <person name="Nguyen T."/>
            <person name="Nusskern D.R."/>
            <person name="Pfannkoch C.M."/>
            <person name="Sitter C."/>
            <person name="Sutton G.G."/>
            <person name="Venter J.C."/>
            <person name="Wang Z."/>
            <person name="Woodage T."/>
            <person name="Zheng X.H."/>
            <person name="Zhong F."/>
        </authorList>
    </citation>
    <scope>NUCLEOTIDE SEQUENCE</scope>
    <source>
        <strain evidence="2">BN</strain>
    </source>
</reference>
<dbReference type="GeneID" id="361312"/>